<name>A0A0F9BVX9_9ZZZZ</name>
<organism evidence="1">
    <name type="scientific">marine sediment metagenome</name>
    <dbReference type="NCBI Taxonomy" id="412755"/>
    <lineage>
        <taxon>unclassified sequences</taxon>
        <taxon>metagenomes</taxon>
        <taxon>ecological metagenomes</taxon>
    </lineage>
</organism>
<dbReference type="EMBL" id="LAZR01035984">
    <property type="protein sequence ID" value="KKL26044.1"/>
    <property type="molecule type" value="Genomic_DNA"/>
</dbReference>
<comment type="caution">
    <text evidence="1">The sequence shown here is derived from an EMBL/GenBank/DDBJ whole genome shotgun (WGS) entry which is preliminary data.</text>
</comment>
<dbReference type="AlphaFoldDB" id="A0A0F9BVX9"/>
<accession>A0A0F9BVX9</accession>
<gene>
    <name evidence="1" type="ORF">LCGC14_2399200</name>
</gene>
<reference evidence="1" key="1">
    <citation type="journal article" date="2015" name="Nature">
        <title>Complex archaea that bridge the gap between prokaryotes and eukaryotes.</title>
        <authorList>
            <person name="Spang A."/>
            <person name="Saw J.H."/>
            <person name="Jorgensen S.L."/>
            <person name="Zaremba-Niedzwiedzka K."/>
            <person name="Martijn J."/>
            <person name="Lind A.E."/>
            <person name="van Eijk R."/>
            <person name="Schleper C."/>
            <person name="Guy L."/>
            <person name="Ettema T.J."/>
        </authorList>
    </citation>
    <scope>NUCLEOTIDE SEQUENCE</scope>
</reference>
<feature type="non-terminal residue" evidence="1">
    <location>
        <position position="1"/>
    </location>
</feature>
<protein>
    <submittedName>
        <fullName evidence="1">Uncharacterized protein</fullName>
    </submittedName>
</protein>
<proteinExistence type="predicted"/>
<evidence type="ECO:0000313" key="1">
    <source>
        <dbReference type="EMBL" id="KKL26044.1"/>
    </source>
</evidence>
<sequence length="64" mass="7737">IIVDEHSGILWCKCKESDYHPMIFETRAEAVTNRRKNPYLKFATIRRCEIKLTKNNEKRRRSKN</sequence>